<name>A0A7M3U2I7_9RICK</name>
<keyword evidence="2" id="KW-1185">Reference proteome</keyword>
<proteinExistence type="predicted"/>
<dbReference type="EMBL" id="CP061738">
    <property type="protein sequence ID" value="QOD38622.1"/>
    <property type="molecule type" value="Genomic_DNA"/>
</dbReference>
<dbReference type="KEGG" id="wms:ID128_01970"/>
<protein>
    <submittedName>
        <fullName evidence="1">Uncharacterized protein</fullName>
    </submittedName>
</protein>
<dbReference type="Proteomes" id="UP000516514">
    <property type="component" value="Chromosome"/>
</dbReference>
<dbReference type="AlphaFoldDB" id="A0A7M3U2I7"/>
<evidence type="ECO:0000313" key="2">
    <source>
        <dbReference type="Proteomes" id="UP000516514"/>
    </source>
</evidence>
<reference evidence="1 2" key="1">
    <citation type="submission" date="2020-09" db="EMBL/GenBank/DDBJ databases">
        <title>An Earliest Endosymbiont, Wolbachia massiliensis sp. nov., Strain PL13 From the Bed Bug (Cimex hemipterius), Type strain of a New supergroup T.</title>
        <authorList>
            <person name="Laidoudi Y."/>
            <person name="Levasseur A."/>
            <person name="Medkour H."/>
            <person name="Maaloum M."/>
            <person name="BenKhedher M."/>
            <person name="Sambou M."/>
            <person name="Bassene H."/>
            <person name="Davoust B."/>
            <person name="Fenollar F."/>
            <person name="Raoult D."/>
            <person name="Mediannikov O."/>
        </authorList>
    </citation>
    <scope>NUCLEOTIDE SEQUENCE [LARGE SCALE GENOMIC DNA]</scope>
    <source>
        <strain evidence="1 2">PL13</strain>
    </source>
</reference>
<evidence type="ECO:0000313" key="1">
    <source>
        <dbReference type="EMBL" id="QOD38622.1"/>
    </source>
</evidence>
<gene>
    <name evidence="1" type="ORF">ID128_01970</name>
</gene>
<dbReference type="RefSeq" id="WP_191111385.1">
    <property type="nucleotide sequence ID" value="NZ_CP061738.1"/>
</dbReference>
<sequence>MIDFIDFFNDHSDFFEDGAYYMVSEYNKDNRDFTDRSTYIVERDEHENLILRNLYTHTLPDGNIHKDIMFDPKSLQIEERIDDSRIKKCYTNNYKIDNGTLSSDGREVVFNITPTEGSHPKEFNVISITKV</sequence>
<accession>A0A7M3U2I7</accession>
<organism evidence="1 2">
    <name type="scientific">Candidatus Wolbachia massiliensis</name>
    <dbReference type="NCBI Taxonomy" id="1845000"/>
    <lineage>
        <taxon>Bacteria</taxon>
        <taxon>Pseudomonadati</taxon>
        <taxon>Pseudomonadota</taxon>
        <taxon>Alphaproteobacteria</taxon>
        <taxon>Rickettsiales</taxon>
        <taxon>Anaplasmataceae</taxon>
        <taxon>Wolbachieae</taxon>
        <taxon>Wolbachia</taxon>
    </lineage>
</organism>